<accession>A0AA37WGP9</accession>
<dbReference type="Proteomes" id="UP001156601">
    <property type="component" value="Unassembled WGS sequence"/>
</dbReference>
<organism evidence="1 2">
    <name type="scientific">Agaribacter marinus</name>
    <dbReference type="NCBI Taxonomy" id="1431249"/>
    <lineage>
        <taxon>Bacteria</taxon>
        <taxon>Pseudomonadati</taxon>
        <taxon>Pseudomonadota</taxon>
        <taxon>Gammaproteobacteria</taxon>
        <taxon>Alteromonadales</taxon>
        <taxon>Alteromonadaceae</taxon>
        <taxon>Agaribacter</taxon>
    </lineage>
</organism>
<evidence type="ECO:0000313" key="2">
    <source>
        <dbReference type="Proteomes" id="UP001156601"/>
    </source>
</evidence>
<reference evidence="1" key="1">
    <citation type="journal article" date="2014" name="Int. J. Syst. Evol. Microbiol.">
        <title>Complete genome sequence of Corynebacterium casei LMG S-19264T (=DSM 44701T), isolated from a smear-ripened cheese.</title>
        <authorList>
            <consortium name="US DOE Joint Genome Institute (JGI-PGF)"/>
            <person name="Walter F."/>
            <person name="Albersmeier A."/>
            <person name="Kalinowski J."/>
            <person name="Ruckert C."/>
        </authorList>
    </citation>
    <scope>NUCLEOTIDE SEQUENCE</scope>
    <source>
        <strain evidence="1">NBRC 110023</strain>
    </source>
</reference>
<reference evidence="1" key="2">
    <citation type="submission" date="2023-01" db="EMBL/GenBank/DDBJ databases">
        <title>Draft genome sequence of Agaribacter marinus strain NBRC 110023.</title>
        <authorList>
            <person name="Sun Q."/>
            <person name="Mori K."/>
        </authorList>
    </citation>
    <scope>NUCLEOTIDE SEQUENCE</scope>
    <source>
        <strain evidence="1">NBRC 110023</strain>
    </source>
</reference>
<evidence type="ECO:0000313" key="1">
    <source>
        <dbReference type="EMBL" id="GLR69182.1"/>
    </source>
</evidence>
<proteinExistence type="predicted"/>
<dbReference type="RefSeq" id="WP_284215501.1">
    <property type="nucleotide sequence ID" value="NZ_BSOT01000001.1"/>
</dbReference>
<gene>
    <name evidence="1" type="ORF">GCM10007852_00900</name>
</gene>
<protein>
    <recommendedName>
        <fullName evidence="3">MORN repeat variant</fullName>
    </recommendedName>
</protein>
<dbReference type="Gene3D" id="2.20.110.10">
    <property type="entry name" value="Histone H3 K4-specific methyltransferase SET7/9 N-terminal domain"/>
    <property type="match status" value="1"/>
</dbReference>
<name>A0AA37WGP9_9ALTE</name>
<dbReference type="SUPFAM" id="SSF82185">
    <property type="entry name" value="Histone H3 K4-specific methyltransferase SET7/9 N-terminal domain"/>
    <property type="match status" value="1"/>
</dbReference>
<sequence length="131" mass="15212">MIRVAEDQIDVTDEMVYLYESKPFTGISYELDDDVLISEISYKEGSLHGASKSWYSDGTPYTEEYYVDGGLHGMKIEWFKNGLKKSEACYEYGIVVKKNDWNSTGDLIKEYVLRETDPGYELLHLRRSNRN</sequence>
<evidence type="ECO:0008006" key="3">
    <source>
        <dbReference type="Google" id="ProtNLM"/>
    </source>
</evidence>
<dbReference type="EMBL" id="BSOT01000001">
    <property type="protein sequence ID" value="GLR69182.1"/>
    <property type="molecule type" value="Genomic_DNA"/>
</dbReference>
<keyword evidence="2" id="KW-1185">Reference proteome</keyword>
<comment type="caution">
    <text evidence="1">The sequence shown here is derived from an EMBL/GenBank/DDBJ whole genome shotgun (WGS) entry which is preliminary data.</text>
</comment>
<dbReference type="AlphaFoldDB" id="A0AA37WGP9"/>